<dbReference type="RefSeq" id="XP_017989235.1">
    <property type="nucleotide sequence ID" value="XM_018133602.1"/>
</dbReference>
<feature type="compositionally biased region" description="Low complexity" evidence="1">
    <location>
        <begin position="565"/>
        <end position="579"/>
    </location>
</feature>
<dbReference type="AlphaFoldDB" id="A0A0X8HVL0"/>
<feature type="region of interest" description="Disordered" evidence="1">
    <location>
        <begin position="316"/>
        <end position="341"/>
    </location>
</feature>
<evidence type="ECO:0000313" key="2">
    <source>
        <dbReference type="EMBL" id="AMD22239.1"/>
    </source>
</evidence>
<feature type="region of interest" description="Disordered" evidence="1">
    <location>
        <begin position="256"/>
        <end position="294"/>
    </location>
</feature>
<sequence>MLGGTFGLKSDRSQGKVYVPRSQSTSDLFQIPEVVGQDWGKRRRLTIKKSTSTGNLNSHVRRSISELQLTPYQLQRTQMKQKFQFPNGESFTPRSQLMRPRDQYSMYSNTVVIDERSDQRRAYSLSKIYRMKESQSLPSVTNGGSQLAVDSGTALPPMVTHATAPAMLSSATEYEISQDRNRWPRRSSSLYSRSRSTTAAAAAAAALSATHAMGDESSSDADAKKDYGKVETKIKRNDSVRSTGFASVTGGQVSLPKSPLVSTGTATSSVGSQQSTMTRSNLSTSGTTTSEHSEITTKVPLLIAPTVVQIDEQPGLSANPPSASEIVEPSGKIPVDNKGSEQIQLKRTRSKLGSLLKKFIPPLKRKKRALDSNLSNDANAGEGIEIKNNSPTQTILDSNGLGDDISVPSAEKTDNGLFDIDLVFDSLLLKNGGEETPVTTNNKILTGTVSNEADKETVKEEQNEERRNSITYEIDYDLIHDFSKLGHYINTGVGGNNMDDQVSSLTPPPRSNRRPIGKGAQLFRGSEERITLDKDHTQEDRILNNLQVNWKTVHINVTMPRQNCSSTSSISISSPTDSATSEKSDKSHKRLEFADDIYVNDTYSHLEYRRSDKNFLKERRQLMMSIKGLSFVHSVKAELNEYKKYEMQVHPESKQNTQLFT</sequence>
<protein>
    <submittedName>
        <fullName evidence="2">HGL101Cp</fullName>
    </submittedName>
</protein>
<dbReference type="OrthoDB" id="5563016at2759"/>
<name>A0A0X8HVL0_9SACH</name>
<dbReference type="Proteomes" id="UP000243052">
    <property type="component" value="Chromosome vii"/>
</dbReference>
<organism evidence="2 3">
    <name type="scientific">Eremothecium sinecaudum</name>
    <dbReference type="NCBI Taxonomy" id="45286"/>
    <lineage>
        <taxon>Eukaryota</taxon>
        <taxon>Fungi</taxon>
        <taxon>Dikarya</taxon>
        <taxon>Ascomycota</taxon>
        <taxon>Saccharomycotina</taxon>
        <taxon>Saccharomycetes</taxon>
        <taxon>Saccharomycetales</taxon>
        <taxon>Saccharomycetaceae</taxon>
        <taxon>Eremothecium</taxon>
    </lineage>
</organism>
<dbReference type="EMBL" id="CP014247">
    <property type="protein sequence ID" value="AMD22239.1"/>
    <property type="molecule type" value="Genomic_DNA"/>
</dbReference>
<evidence type="ECO:0000313" key="3">
    <source>
        <dbReference type="Proteomes" id="UP000243052"/>
    </source>
</evidence>
<feature type="region of interest" description="Disordered" evidence="1">
    <location>
        <begin position="173"/>
        <end position="194"/>
    </location>
</feature>
<proteinExistence type="predicted"/>
<evidence type="ECO:0000256" key="1">
    <source>
        <dbReference type="SAM" id="MobiDB-lite"/>
    </source>
</evidence>
<reference evidence="2 3" key="1">
    <citation type="submission" date="2016-01" db="EMBL/GenBank/DDBJ databases">
        <title>Genome sequence of the yeast Holleya sinecauda.</title>
        <authorList>
            <person name="Dietrich F.S."/>
        </authorList>
    </citation>
    <scope>NUCLEOTIDE SEQUENCE [LARGE SCALE GENOMIC DNA]</scope>
    <source>
        <strain evidence="2 3">ATCC 58844</strain>
    </source>
</reference>
<accession>A0A0X8HVL0</accession>
<keyword evidence="3" id="KW-1185">Reference proteome</keyword>
<feature type="region of interest" description="Disordered" evidence="1">
    <location>
        <begin position="563"/>
        <end position="587"/>
    </location>
</feature>
<dbReference type="GeneID" id="28725583"/>
<feature type="compositionally biased region" description="Low complexity" evidence="1">
    <location>
        <begin position="261"/>
        <end position="276"/>
    </location>
</feature>
<gene>
    <name evidence="2" type="ORF">AW171_hschr74264</name>
</gene>